<keyword evidence="4" id="KW-0547">Nucleotide-binding</keyword>
<evidence type="ECO:0000256" key="3">
    <source>
        <dbReference type="ARBA" id="ARBA00022448"/>
    </source>
</evidence>
<dbReference type="GO" id="GO:0016887">
    <property type="term" value="F:ATP hydrolysis activity"/>
    <property type="evidence" value="ECO:0007669"/>
    <property type="project" value="InterPro"/>
</dbReference>
<proteinExistence type="inferred from homology"/>
<comment type="similarity">
    <text evidence="2">Belongs to the ABC transporter superfamily.</text>
</comment>
<gene>
    <name evidence="8" type="ORF">SCWH03_27490</name>
</gene>
<name>A0A6A0AVZ9_9ACTN</name>
<dbReference type="RefSeq" id="WP_173264360.1">
    <property type="nucleotide sequence ID" value="NZ_BLLG01000006.1"/>
</dbReference>
<evidence type="ECO:0000256" key="6">
    <source>
        <dbReference type="ARBA" id="ARBA00023251"/>
    </source>
</evidence>
<dbReference type="GO" id="GO:0005524">
    <property type="term" value="F:ATP binding"/>
    <property type="evidence" value="ECO:0007669"/>
    <property type="project" value="UniProtKB-KW"/>
</dbReference>
<evidence type="ECO:0000256" key="4">
    <source>
        <dbReference type="ARBA" id="ARBA00022741"/>
    </source>
</evidence>
<dbReference type="Pfam" id="PF13732">
    <property type="entry name" value="DrrA1-3_C"/>
    <property type="match status" value="1"/>
</dbReference>
<dbReference type="PANTHER" id="PTHR42711:SF5">
    <property type="entry name" value="ABC TRANSPORTER ATP-BINDING PROTEIN NATA"/>
    <property type="match status" value="1"/>
</dbReference>
<dbReference type="InterPro" id="IPR050763">
    <property type="entry name" value="ABC_transporter_ATP-binding"/>
</dbReference>
<dbReference type="Gene3D" id="3.40.50.300">
    <property type="entry name" value="P-loop containing nucleotide triphosphate hydrolases"/>
    <property type="match status" value="1"/>
</dbReference>
<dbReference type="SMART" id="SM00382">
    <property type="entry name" value="AAA"/>
    <property type="match status" value="1"/>
</dbReference>
<dbReference type="Pfam" id="PF00005">
    <property type="entry name" value="ABC_tran"/>
    <property type="match status" value="1"/>
</dbReference>
<dbReference type="EMBL" id="BLLG01000006">
    <property type="protein sequence ID" value="GFH36521.1"/>
    <property type="molecule type" value="Genomic_DNA"/>
</dbReference>
<dbReference type="PANTHER" id="PTHR42711">
    <property type="entry name" value="ABC TRANSPORTER ATP-BINDING PROTEIN"/>
    <property type="match status" value="1"/>
</dbReference>
<keyword evidence="6" id="KW-0046">Antibiotic resistance</keyword>
<feature type="domain" description="ABC transporter" evidence="7">
    <location>
        <begin position="2"/>
        <end position="237"/>
    </location>
</feature>
<dbReference type="AlphaFoldDB" id="A0A6A0AVZ9"/>
<evidence type="ECO:0000313" key="8">
    <source>
        <dbReference type="EMBL" id="GFH36521.1"/>
    </source>
</evidence>
<dbReference type="PROSITE" id="PS00211">
    <property type="entry name" value="ABC_TRANSPORTER_1"/>
    <property type="match status" value="1"/>
</dbReference>
<comment type="caution">
    <text evidence="8">The sequence shown here is derived from an EMBL/GenBank/DDBJ whole genome shotgun (WGS) entry which is preliminary data.</text>
</comment>
<dbReference type="GO" id="GO:0046677">
    <property type="term" value="P:response to antibiotic"/>
    <property type="evidence" value="ECO:0007669"/>
    <property type="project" value="UniProtKB-KW"/>
</dbReference>
<evidence type="ECO:0000256" key="2">
    <source>
        <dbReference type="ARBA" id="ARBA00005417"/>
    </source>
</evidence>
<keyword evidence="3" id="KW-0813">Transport</keyword>
<keyword evidence="9" id="KW-1185">Reference proteome</keyword>
<dbReference type="GO" id="GO:0005886">
    <property type="term" value="C:plasma membrane"/>
    <property type="evidence" value="ECO:0007669"/>
    <property type="project" value="UniProtKB-SubCell"/>
</dbReference>
<dbReference type="InterPro" id="IPR003593">
    <property type="entry name" value="AAA+_ATPase"/>
</dbReference>
<evidence type="ECO:0000259" key="7">
    <source>
        <dbReference type="PROSITE" id="PS50893"/>
    </source>
</evidence>
<sequence>MIEAKGLAKTFHTGQGRVEAVAGVDFTVNEGETVGFLGPNGAGKTTTMRMLTTLLGPSAGTAAIAGCDLLQEAAKVRTHIGYVSQAGGSKPGSPVRRDIALQARLYGMSRPEAEARADEVIAQLGLEELANRVILTLSGGQRRRVDLALGLVHEPRVLFLDEPTANLDPESRNRVWEHIRRLRDEHGTTVFLSTHYLDEADKLCDRVLIIDKGRIVAQDSPQNLKSAIAHDTIEIEIAGDAARAAALIDAHPEVHGVSVNGTLLSIGCRGAERLLPDLLRELESAHIRADSLRVARPSLDDVFMTMTMTMTMTDRRPQPGANAVRA</sequence>
<protein>
    <submittedName>
        <fullName evidence="8">Daunorubicin resistance protein DrrA family ABC transporter ATP-binding protein</fullName>
    </submittedName>
</protein>
<dbReference type="InterPro" id="IPR025302">
    <property type="entry name" value="DrrA1/2-like_C"/>
</dbReference>
<reference evidence="8 9" key="1">
    <citation type="submission" date="2020-02" db="EMBL/GenBank/DDBJ databases">
        <title>Whole Genome Shotgun Sequence of Streptomyces sp. strain CWH03.</title>
        <authorList>
            <person name="Dohra H."/>
            <person name="Kodani S."/>
            <person name="Yamamura H."/>
        </authorList>
    </citation>
    <scope>NUCLEOTIDE SEQUENCE [LARGE SCALE GENOMIC DNA]</scope>
    <source>
        <strain evidence="8 9">CWH03</strain>
    </source>
</reference>
<dbReference type="SUPFAM" id="SSF52540">
    <property type="entry name" value="P-loop containing nucleoside triphosphate hydrolases"/>
    <property type="match status" value="1"/>
</dbReference>
<dbReference type="Proteomes" id="UP000484988">
    <property type="component" value="Unassembled WGS sequence"/>
</dbReference>
<comment type="subcellular location">
    <subcellularLocation>
        <location evidence="1">Cell membrane</location>
        <topology evidence="1">Peripheral membrane protein</topology>
    </subcellularLocation>
</comment>
<evidence type="ECO:0000313" key="9">
    <source>
        <dbReference type="Proteomes" id="UP000484988"/>
    </source>
</evidence>
<dbReference type="InterPro" id="IPR003439">
    <property type="entry name" value="ABC_transporter-like_ATP-bd"/>
</dbReference>
<dbReference type="InterPro" id="IPR017871">
    <property type="entry name" value="ABC_transporter-like_CS"/>
</dbReference>
<evidence type="ECO:0000256" key="5">
    <source>
        <dbReference type="ARBA" id="ARBA00022840"/>
    </source>
</evidence>
<dbReference type="InterPro" id="IPR027417">
    <property type="entry name" value="P-loop_NTPase"/>
</dbReference>
<dbReference type="PROSITE" id="PS50893">
    <property type="entry name" value="ABC_TRANSPORTER_2"/>
    <property type="match status" value="1"/>
</dbReference>
<evidence type="ECO:0000256" key="1">
    <source>
        <dbReference type="ARBA" id="ARBA00004202"/>
    </source>
</evidence>
<keyword evidence="5 8" id="KW-0067">ATP-binding</keyword>
<accession>A0A6A0AVZ9</accession>
<organism evidence="8 9">
    <name type="scientific">Streptomyces pacificus</name>
    <dbReference type="NCBI Taxonomy" id="2705029"/>
    <lineage>
        <taxon>Bacteria</taxon>
        <taxon>Bacillati</taxon>
        <taxon>Actinomycetota</taxon>
        <taxon>Actinomycetes</taxon>
        <taxon>Kitasatosporales</taxon>
        <taxon>Streptomycetaceae</taxon>
        <taxon>Streptomyces</taxon>
    </lineage>
</organism>